<reference evidence="2" key="1">
    <citation type="submission" date="2013-07" db="EMBL/GenBank/DDBJ databases">
        <title>The genome of an arbuscular mycorrhizal fungus provides insights into the evolution of the oldest plant symbiosis.</title>
        <authorList>
            <consortium name="DOE Joint Genome Institute"/>
            <person name="Tisserant E."/>
            <person name="Malbreil M."/>
            <person name="Kuo A."/>
            <person name="Kohler A."/>
            <person name="Symeonidi A."/>
            <person name="Balestrini R."/>
            <person name="Charron P."/>
            <person name="Duensing N."/>
            <person name="Frei-dit-Frey N."/>
            <person name="Gianinazzi-Pearson V."/>
            <person name="Gilbert B."/>
            <person name="Handa Y."/>
            <person name="Hijri M."/>
            <person name="Kaul R."/>
            <person name="Kawaguchi M."/>
            <person name="Krajinski F."/>
            <person name="Lammers P."/>
            <person name="Lapierre D."/>
            <person name="Masclaux F.G."/>
            <person name="Murat C."/>
            <person name="Morin E."/>
            <person name="Ndikumana S."/>
            <person name="Pagni M."/>
            <person name="Petitpierre D."/>
            <person name="Requena N."/>
            <person name="Rosikiewicz P."/>
            <person name="Riley R."/>
            <person name="Saito K."/>
            <person name="San Clemente H."/>
            <person name="Shapiro H."/>
            <person name="van Tuinen D."/>
            <person name="Becard G."/>
            <person name="Bonfante P."/>
            <person name="Paszkowski U."/>
            <person name="Shachar-Hill Y."/>
            <person name="Young J.P."/>
            <person name="Sanders I.R."/>
            <person name="Henrissat B."/>
            <person name="Rensing S.A."/>
            <person name="Grigoriev I.V."/>
            <person name="Corradi N."/>
            <person name="Roux C."/>
            <person name="Martin F."/>
        </authorList>
    </citation>
    <scope>NUCLEOTIDE SEQUENCE</scope>
    <source>
        <strain evidence="2">DAOM 197198</strain>
    </source>
</reference>
<protein>
    <submittedName>
        <fullName evidence="2">Uncharacterized protein</fullName>
    </submittedName>
</protein>
<name>U9TK84_RHIID</name>
<feature type="compositionally biased region" description="Polar residues" evidence="1">
    <location>
        <begin position="1"/>
        <end position="14"/>
    </location>
</feature>
<organism evidence="2">
    <name type="scientific">Rhizophagus irregularis (strain DAOM 181602 / DAOM 197198 / MUCL 43194)</name>
    <name type="common">Arbuscular mycorrhizal fungus</name>
    <name type="synonym">Glomus intraradices</name>
    <dbReference type="NCBI Taxonomy" id="747089"/>
    <lineage>
        <taxon>Eukaryota</taxon>
        <taxon>Fungi</taxon>
        <taxon>Fungi incertae sedis</taxon>
        <taxon>Mucoromycota</taxon>
        <taxon>Glomeromycotina</taxon>
        <taxon>Glomeromycetes</taxon>
        <taxon>Glomerales</taxon>
        <taxon>Glomeraceae</taxon>
        <taxon>Rhizophagus</taxon>
    </lineage>
</organism>
<dbReference type="AlphaFoldDB" id="U9TK84"/>
<accession>U9TK84</accession>
<evidence type="ECO:0000313" key="2">
    <source>
        <dbReference type="EMBL" id="ESA08574.1"/>
    </source>
</evidence>
<dbReference type="EMBL" id="KI289030">
    <property type="protein sequence ID" value="ESA08574.1"/>
    <property type="molecule type" value="Genomic_DNA"/>
</dbReference>
<feature type="non-terminal residue" evidence="2">
    <location>
        <position position="171"/>
    </location>
</feature>
<evidence type="ECO:0000256" key="1">
    <source>
        <dbReference type="SAM" id="MobiDB-lite"/>
    </source>
</evidence>
<gene>
    <name evidence="2" type="ORF">GLOINDRAFT_31534</name>
</gene>
<feature type="region of interest" description="Disordered" evidence="1">
    <location>
        <begin position="1"/>
        <end position="49"/>
    </location>
</feature>
<dbReference type="HOGENOM" id="CLU_1566682_0_0_1"/>
<sequence length="171" mass="18605">MSNNMQLRQASNLAENKPGMTDDKLTQLRDAQDTAMRTVQNKLAENPRYGPEAAAAYPAFIASLPESIGTTQGQDFAKDPDAALSQKGALQPISYGVSVDTEPFLSIKGRGIASLHKPGQMNEVSVKESLQKKAIEALTPQSIDKENARDIDNPAYMVTFDGLLPWTDTEH</sequence>
<proteinExistence type="predicted"/>
<feature type="compositionally biased region" description="Basic and acidic residues" evidence="1">
    <location>
        <begin position="20"/>
        <end position="32"/>
    </location>
</feature>